<accession>A0ABW4ZXT0</accession>
<dbReference type="Pfam" id="PF13349">
    <property type="entry name" value="DUF4097"/>
    <property type="match status" value="1"/>
</dbReference>
<feature type="chain" id="PRO_5045733324" evidence="2">
    <location>
        <begin position="21"/>
        <end position="221"/>
    </location>
</feature>
<keyword evidence="2" id="KW-0732">Signal</keyword>
<feature type="signal peptide" evidence="2">
    <location>
        <begin position="1"/>
        <end position="20"/>
    </location>
</feature>
<dbReference type="Proteomes" id="UP001597343">
    <property type="component" value="Unassembled WGS sequence"/>
</dbReference>
<comment type="caution">
    <text evidence="4">The sequence shown here is derived from an EMBL/GenBank/DDBJ whole genome shotgun (WGS) entry which is preliminary data.</text>
</comment>
<gene>
    <name evidence="4" type="ORF">ACFSOY_11050</name>
</gene>
<feature type="region of interest" description="Disordered" evidence="1">
    <location>
        <begin position="190"/>
        <end position="221"/>
    </location>
</feature>
<evidence type="ECO:0000313" key="5">
    <source>
        <dbReference type="Proteomes" id="UP001597343"/>
    </source>
</evidence>
<proteinExistence type="predicted"/>
<dbReference type="InterPro" id="IPR025164">
    <property type="entry name" value="Toastrack_DUF4097"/>
</dbReference>
<dbReference type="RefSeq" id="WP_386046554.1">
    <property type="nucleotide sequence ID" value="NZ_JBHUIO010000005.1"/>
</dbReference>
<reference evidence="5" key="1">
    <citation type="journal article" date="2019" name="Int. J. Syst. Evol. Microbiol.">
        <title>The Global Catalogue of Microorganisms (GCM) 10K type strain sequencing project: providing services to taxonomists for standard genome sequencing and annotation.</title>
        <authorList>
            <consortium name="The Broad Institute Genomics Platform"/>
            <consortium name="The Broad Institute Genome Sequencing Center for Infectious Disease"/>
            <person name="Wu L."/>
            <person name="Ma J."/>
        </authorList>
    </citation>
    <scope>NUCLEOTIDE SEQUENCE [LARGE SCALE GENOMIC DNA]</scope>
    <source>
        <strain evidence="5">CGMCC 1.13574</strain>
    </source>
</reference>
<organism evidence="4 5">
    <name type="scientific">Tumebacillus lipolyticus</name>
    <dbReference type="NCBI Taxonomy" id="1280370"/>
    <lineage>
        <taxon>Bacteria</taxon>
        <taxon>Bacillati</taxon>
        <taxon>Bacillota</taxon>
        <taxon>Bacilli</taxon>
        <taxon>Bacillales</taxon>
        <taxon>Alicyclobacillaceae</taxon>
        <taxon>Tumebacillus</taxon>
    </lineage>
</organism>
<protein>
    <submittedName>
        <fullName evidence="4">DUF4097 family beta strand repeat-containing protein</fullName>
    </submittedName>
</protein>
<dbReference type="PROSITE" id="PS51257">
    <property type="entry name" value="PROKAR_LIPOPROTEIN"/>
    <property type="match status" value="1"/>
</dbReference>
<sequence length="221" mass="24201">MNKYCVYLLLVSMLFLSACSNDKETEELQTISLAEVDILHINHGSTTVVVESADIESLEATLLMNNNGPGIVLDEGKQKIEIRLKNDIKRMLNIGKMPQLSIRIPTNYEGEVMLEGSSGNVKIKDLNTHKLDIKGSSGDVSLDYSVINGDVDVSVKSGNLLLNLEDKDSNIHWLLQSGSGRRSVAIPLENRQQSNRKTQGQTGDGSFSVQLQTTSGNITVK</sequence>
<name>A0ABW4ZXT0_9BACL</name>
<keyword evidence="5" id="KW-1185">Reference proteome</keyword>
<evidence type="ECO:0000256" key="2">
    <source>
        <dbReference type="SAM" id="SignalP"/>
    </source>
</evidence>
<evidence type="ECO:0000256" key="1">
    <source>
        <dbReference type="SAM" id="MobiDB-lite"/>
    </source>
</evidence>
<dbReference type="EMBL" id="JBHUIO010000005">
    <property type="protein sequence ID" value="MFD2170538.1"/>
    <property type="molecule type" value="Genomic_DNA"/>
</dbReference>
<evidence type="ECO:0000313" key="4">
    <source>
        <dbReference type="EMBL" id="MFD2170538.1"/>
    </source>
</evidence>
<feature type="domain" description="DUF4097" evidence="3">
    <location>
        <begin position="112"/>
        <end position="220"/>
    </location>
</feature>
<evidence type="ECO:0000259" key="3">
    <source>
        <dbReference type="Pfam" id="PF13349"/>
    </source>
</evidence>